<reference evidence="5 6" key="1">
    <citation type="submission" date="2024-09" db="EMBL/GenBank/DDBJ databases">
        <authorList>
            <person name="Ruan L."/>
        </authorList>
    </citation>
    <scope>NUCLEOTIDE SEQUENCE [LARGE SCALE GENOMIC DNA]</scope>
    <source>
        <strain evidence="5 6">D33</strain>
    </source>
</reference>
<dbReference type="SUPFAM" id="SSF50891">
    <property type="entry name" value="Cyclophilin-like"/>
    <property type="match status" value="1"/>
</dbReference>
<keyword evidence="6" id="KW-1185">Reference proteome</keyword>
<keyword evidence="2" id="KW-0378">Hydrolase</keyword>
<dbReference type="RefSeq" id="WP_375527009.1">
    <property type="nucleotide sequence ID" value="NZ_JBHILM010000025.1"/>
</dbReference>
<dbReference type="EMBL" id="JBHILM010000025">
    <property type="protein sequence ID" value="MFB5683270.1"/>
    <property type="molecule type" value="Genomic_DNA"/>
</dbReference>
<organism evidence="5 6">
    <name type="scientific">Paenibacillus terreus</name>
    <dbReference type="NCBI Taxonomy" id="1387834"/>
    <lineage>
        <taxon>Bacteria</taxon>
        <taxon>Bacillati</taxon>
        <taxon>Bacillota</taxon>
        <taxon>Bacilli</taxon>
        <taxon>Bacillales</taxon>
        <taxon>Paenibacillaceae</taxon>
        <taxon>Paenibacillus</taxon>
    </lineage>
</organism>
<evidence type="ECO:0000256" key="1">
    <source>
        <dbReference type="ARBA" id="ARBA00022741"/>
    </source>
</evidence>
<dbReference type="Gene3D" id="2.40.100.10">
    <property type="entry name" value="Cyclophilin-like"/>
    <property type="match status" value="1"/>
</dbReference>
<sequence length="333" mass="36185">MSLEVMRPGMLTSIQDLGRYGYQKHGVIVSGAMDTYALRAANLLVGNKEGEAALEMTLTGPSLKAGQDLLVAITGGDLSPIVDGQPVPMWRPVLLKAGSVLQLGGAKSGCRAYLAVAGGYAVPKVMGSKSTYLRAGLGGFQGRALQTGDVLEVLPPQEASLRIMRKLEPAPGSSFGSVKWSARERGIPGQGRWVTVRALRGSEYDHFDESSRQSLWEEPLLVTPQSDRMGYRLSGPVFKLRQPFEMISEAVTLGTVQVPPDGNPIILLADRQTAGGYPRIAQIAAADVPFIAQLKPGQRLKLREITREEAERLYLEREEEIHALKTSVNMRFM</sequence>
<dbReference type="SMART" id="SM00797">
    <property type="entry name" value="AHS2"/>
    <property type="match status" value="1"/>
</dbReference>
<proteinExistence type="predicted"/>
<dbReference type="PANTHER" id="PTHR43309:SF5">
    <property type="entry name" value="5-OXOPROLINASE SUBUNIT C"/>
    <property type="match status" value="1"/>
</dbReference>
<comment type="caution">
    <text evidence="5">The sequence shown here is derived from an EMBL/GenBank/DDBJ whole genome shotgun (WGS) entry which is preliminary data.</text>
</comment>
<keyword evidence="3" id="KW-0067">ATP-binding</keyword>
<dbReference type="InterPro" id="IPR029000">
    <property type="entry name" value="Cyclophilin-like_dom_sf"/>
</dbReference>
<feature type="domain" description="Carboxyltransferase" evidence="4">
    <location>
        <begin position="24"/>
        <end position="320"/>
    </location>
</feature>
<protein>
    <submittedName>
        <fullName evidence="5">Biotin-dependent carboxyltransferase family protein</fullName>
    </submittedName>
</protein>
<evidence type="ECO:0000259" key="4">
    <source>
        <dbReference type="SMART" id="SM00797"/>
    </source>
</evidence>
<keyword evidence="1" id="KW-0547">Nucleotide-binding</keyword>
<dbReference type="Pfam" id="PF02626">
    <property type="entry name" value="CT_A_B"/>
    <property type="match status" value="1"/>
</dbReference>
<accession>A0ABV5BC31</accession>
<dbReference type="PANTHER" id="PTHR43309">
    <property type="entry name" value="5-OXOPROLINASE SUBUNIT C"/>
    <property type="match status" value="1"/>
</dbReference>
<evidence type="ECO:0000313" key="5">
    <source>
        <dbReference type="EMBL" id="MFB5683270.1"/>
    </source>
</evidence>
<gene>
    <name evidence="5" type="ORF">ACE3NQ_20320</name>
</gene>
<name>A0ABV5BC31_9BACL</name>
<dbReference type="NCBIfam" id="TIGR00724">
    <property type="entry name" value="urea_amlyse_rel"/>
    <property type="match status" value="1"/>
</dbReference>
<evidence type="ECO:0000256" key="3">
    <source>
        <dbReference type="ARBA" id="ARBA00022840"/>
    </source>
</evidence>
<evidence type="ECO:0000313" key="6">
    <source>
        <dbReference type="Proteomes" id="UP001580407"/>
    </source>
</evidence>
<dbReference type="Proteomes" id="UP001580407">
    <property type="component" value="Unassembled WGS sequence"/>
</dbReference>
<dbReference type="InterPro" id="IPR003778">
    <property type="entry name" value="CT_A_B"/>
</dbReference>
<evidence type="ECO:0000256" key="2">
    <source>
        <dbReference type="ARBA" id="ARBA00022801"/>
    </source>
</evidence>
<dbReference type="InterPro" id="IPR052708">
    <property type="entry name" value="PxpC"/>
</dbReference>